<name>A0AAJ6BL10_9CAUL</name>
<dbReference type="AlphaFoldDB" id="A0AAJ6BL10"/>
<gene>
    <name evidence="1" type="ORF">P0Y50_07535</name>
</gene>
<organism evidence="1 2">
    <name type="scientific">Candidatus Brevundimonas colombiensis</name>
    <dbReference type="NCBI Taxonomy" id="3121376"/>
    <lineage>
        <taxon>Bacteria</taxon>
        <taxon>Pseudomonadati</taxon>
        <taxon>Pseudomonadota</taxon>
        <taxon>Alphaproteobacteria</taxon>
        <taxon>Caulobacterales</taxon>
        <taxon>Caulobacteraceae</taxon>
        <taxon>Brevundimonas</taxon>
    </lineage>
</organism>
<reference evidence="1" key="1">
    <citation type="submission" date="2023-03" db="EMBL/GenBank/DDBJ databases">
        <title>Andean soil-derived lignocellulolytic bacterial consortium as a source of novel taxa and putative plastic-active enzymes.</title>
        <authorList>
            <person name="Diaz-Garcia L."/>
            <person name="Chuvochina M."/>
            <person name="Feuerriegel G."/>
            <person name="Bunk B."/>
            <person name="Sproer C."/>
            <person name="Streit W.R."/>
            <person name="Rodriguez L.M."/>
            <person name="Overmann J."/>
            <person name="Jimenez D.J."/>
        </authorList>
    </citation>
    <scope>NUCLEOTIDE SEQUENCE</scope>
    <source>
        <strain evidence="1">MAG 833</strain>
    </source>
</reference>
<proteinExistence type="predicted"/>
<protein>
    <submittedName>
        <fullName evidence="1">Uncharacterized protein</fullName>
    </submittedName>
</protein>
<dbReference type="EMBL" id="CP119326">
    <property type="protein sequence ID" value="WEK41450.1"/>
    <property type="molecule type" value="Genomic_DNA"/>
</dbReference>
<evidence type="ECO:0000313" key="1">
    <source>
        <dbReference type="EMBL" id="WEK41450.1"/>
    </source>
</evidence>
<accession>A0AAJ6BL10</accession>
<sequence length="313" mass="33297">MVGNRLAGGDDAATAVRLGGCSGAPIDADWPQAVPQKEALWYQAAAVERQLGLNIGVGAEVQARVRGRRIIAFELAFGFSRLEDAALGTSVDELVDALRNGARIVAHVDRGGLESVESAIHEVADVMPWEALPVDLAEPRICAPVDDAVAVFVVGNVLRDPAFDVAALAARFEAAPDTALLGPMVRRWDGPLTVDLDAVPASLAATALIIRPPVGDASLLMLASFRIWEWLERSITARRLESVLAGRIAAQWSHLADRAQFALRTPVLTAPAIRQAARDTVHRRSLGRLLLAANDAVRPNLGEGAKAAIRATF</sequence>
<evidence type="ECO:0000313" key="2">
    <source>
        <dbReference type="Proteomes" id="UP001213664"/>
    </source>
</evidence>
<dbReference type="Proteomes" id="UP001213664">
    <property type="component" value="Chromosome"/>
</dbReference>